<evidence type="ECO:0000313" key="4">
    <source>
        <dbReference type="Proteomes" id="UP000182652"/>
    </source>
</evidence>
<feature type="transmembrane region" description="Helical" evidence="2">
    <location>
        <begin position="85"/>
        <end position="105"/>
    </location>
</feature>
<gene>
    <name evidence="3" type="ORF">SAMN04489745_0121</name>
</gene>
<evidence type="ECO:0008006" key="5">
    <source>
        <dbReference type="Google" id="ProtNLM"/>
    </source>
</evidence>
<dbReference type="AlphaFoldDB" id="A0A1H4I906"/>
<feature type="transmembrane region" description="Helical" evidence="2">
    <location>
        <begin position="111"/>
        <end position="131"/>
    </location>
</feature>
<dbReference type="STRING" id="156980.SAMN04489745_0121"/>
<dbReference type="EMBL" id="FNSN01000002">
    <property type="protein sequence ID" value="SEB30216.1"/>
    <property type="molecule type" value="Genomic_DNA"/>
</dbReference>
<organism evidence="3 4">
    <name type="scientific">Arthrobacter woluwensis</name>
    <dbReference type="NCBI Taxonomy" id="156980"/>
    <lineage>
        <taxon>Bacteria</taxon>
        <taxon>Bacillati</taxon>
        <taxon>Actinomycetota</taxon>
        <taxon>Actinomycetes</taxon>
        <taxon>Micrococcales</taxon>
        <taxon>Micrococcaceae</taxon>
        <taxon>Arthrobacter</taxon>
    </lineage>
</organism>
<feature type="region of interest" description="Disordered" evidence="1">
    <location>
        <begin position="206"/>
        <end position="233"/>
    </location>
</feature>
<evidence type="ECO:0000256" key="2">
    <source>
        <dbReference type="SAM" id="Phobius"/>
    </source>
</evidence>
<dbReference type="InterPro" id="IPR021235">
    <property type="entry name" value="DUF2637"/>
</dbReference>
<sequence length="300" mass="32114">MKSMPGDRINPDSPRTLWFTVALVAFLAVASFMVSFAGLHEVATWAGLPSWLRWAVPVFVDVAILAYTLSVLIHRHRGEATWPSWVALSGFTVLSVIANAAHALSVTHENLLQAIVGAGVAAMAPVAVFAATEELGRLIIRHAHPAADEHETVLQEVQPVATPARQIEASLVTEPHPEEGPSSESPASAEDPRVGEDPIFQELKETSTVPAEEVQPPQQETAEPTRASLEVVGGSRKKPLDLATWVLMEEEAGRIPTGAGAAKFLGVSARTGRRRLDELKKSRPELFAEDPAATSGVSGR</sequence>
<feature type="transmembrane region" description="Helical" evidence="2">
    <location>
        <begin position="51"/>
        <end position="73"/>
    </location>
</feature>
<keyword evidence="4" id="KW-1185">Reference proteome</keyword>
<evidence type="ECO:0000313" key="3">
    <source>
        <dbReference type="EMBL" id="SEB30216.1"/>
    </source>
</evidence>
<keyword evidence="2" id="KW-1133">Transmembrane helix</keyword>
<keyword evidence="2" id="KW-0812">Transmembrane</keyword>
<name>A0A1H4I906_9MICC</name>
<reference evidence="3 4" key="1">
    <citation type="submission" date="2016-10" db="EMBL/GenBank/DDBJ databases">
        <authorList>
            <person name="de Groot N.N."/>
        </authorList>
    </citation>
    <scope>NUCLEOTIDE SEQUENCE [LARGE SCALE GENOMIC DNA]</scope>
    <source>
        <strain evidence="3 4">DSM 10495</strain>
    </source>
</reference>
<evidence type="ECO:0000256" key="1">
    <source>
        <dbReference type="SAM" id="MobiDB-lite"/>
    </source>
</evidence>
<dbReference type="Proteomes" id="UP000182652">
    <property type="component" value="Unassembled WGS sequence"/>
</dbReference>
<protein>
    <recommendedName>
        <fullName evidence="5">DUF2637 domain-containing protein</fullName>
    </recommendedName>
</protein>
<accession>A0A1H4I906</accession>
<feature type="transmembrane region" description="Helical" evidence="2">
    <location>
        <begin position="16"/>
        <end position="39"/>
    </location>
</feature>
<dbReference type="RefSeq" id="WP_082724313.1">
    <property type="nucleotide sequence ID" value="NZ_FNSN01000002.1"/>
</dbReference>
<keyword evidence="2" id="KW-0472">Membrane</keyword>
<feature type="region of interest" description="Disordered" evidence="1">
    <location>
        <begin position="174"/>
        <end position="194"/>
    </location>
</feature>
<dbReference type="Pfam" id="PF10935">
    <property type="entry name" value="DUF2637"/>
    <property type="match status" value="1"/>
</dbReference>
<feature type="compositionally biased region" description="Low complexity" evidence="1">
    <location>
        <begin position="180"/>
        <end position="189"/>
    </location>
</feature>
<proteinExistence type="predicted"/>